<evidence type="ECO:0000313" key="1">
    <source>
        <dbReference type="EMBL" id="KAJ0403443.1"/>
    </source>
</evidence>
<keyword evidence="2" id="KW-1185">Reference proteome</keyword>
<name>A0AAD5M3Y8_PYTIN</name>
<dbReference type="EMBL" id="JAKCXM010000081">
    <property type="protein sequence ID" value="KAJ0403443.1"/>
    <property type="molecule type" value="Genomic_DNA"/>
</dbReference>
<dbReference type="Proteomes" id="UP001209570">
    <property type="component" value="Unassembled WGS sequence"/>
</dbReference>
<proteinExistence type="predicted"/>
<accession>A0AAD5M3Y8</accession>
<organism evidence="1 2">
    <name type="scientific">Pythium insidiosum</name>
    <name type="common">Pythiosis disease agent</name>
    <dbReference type="NCBI Taxonomy" id="114742"/>
    <lineage>
        <taxon>Eukaryota</taxon>
        <taxon>Sar</taxon>
        <taxon>Stramenopiles</taxon>
        <taxon>Oomycota</taxon>
        <taxon>Peronosporomycetes</taxon>
        <taxon>Pythiales</taxon>
        <taxon>Pythiaceae</taxon>
        <taxon>Pythium</taxon>
    </lineage>
</organism>
<comment type="caution">
    <text evidence="1">The sequence shown here is derived from an EMBL/GenBank/DDBJ whole genome shotgun (WGS) entry which is preliminary data.</text>
</comment>
<reference evidence="1" key="1">
    <citation type="submission" date="2021-12" db="EMBL/GenBank/DDBJ databases">
        <title>Prjna785345.</title>
        <authorList>
            <person name="Rujirawat T."/>
            <person name="Krajaejun T."/>
        </authorList>
    </citation>
    <scope>NUCLEOTIDE SEQUENCE</scope>
    <source>
        <strain evidence="1">Pi057C3</strain>
    </source>
</reference>
<gene>
    <name evidence="1" type="ORF">P43SY_001551</name>
</gene>
<evidence type="ECO:0000313" key="2">
    <source>
        <dbReference type="Proteomes" id="UP001209570"/>
    </source>
</evidence>
<dbReference type="AlphaFoldDB" id="A0AAD5M3Y8"/>
<sequence length="131" mass="14750">MQPLLYFYKYLQPLPDGRKLSLRLPLTVVCEKVDGREYVLWLASDLAGNVVTEDKGTTWRKRLLAELTGGKVVVEATGDGHQDEVIAVRNVARKFNDSSVAEFNAYRMPIPMSVQELPDSAVFIHESIRSL</sequence>
<protein>
    <submittedName>
        <fullName evidence="1">Uncharacterized protein</fullName>
    </submittedName>
</protein>